<feature type="compositionally biased region" description="Basic and acidic residues" evidence="1">
    <location>
        <begin position="827"/>
        <end position="836"/>
    </location>
</feature>
<dbReference type="OrthoDB" id="2534923at2759"/>
<proteinExistence type="predicted"/>
<feature type="compositionally biased region" description="Basic and acidic residues" evidence="1">
    <location>
        <begin position="154"/>
        <end position="165"/>
    </location>
</feature>
<feature type="region of interest" description="Disordered" evidence="1">
    <location>
        <begin position="780"/>
        <end position="836"/>
    </location>
</feature>
<dbReference type="Proteomes" id="UP000759537">
    <property type="component" value="Unassembled WGS sequence"/>
</dbReference>
<gene>
    <name evidence="2" type="ORF">DFH94DRAFT_688742</name>
</gene>
<accession>A0A9P5N4P6</accession>
<evidence type="ECO:0000313" key="3">
    <source>
        <dbReference type="Proteomes" id="UP000759537"/>
    </source>
</evidence>
<evidence type="ECO:0000256" key="1">
    <source>
        <dbReference type="SAM" id="MobiDB-lite"/>
    </source>
</evidence>
<feature type="compositionally biased region" description="Basic residues" evidence="1">
    <location>
        <begin position="72"/>
        <end position="81"/>
    </location>
</feature>
<feature type="compositionally biased region" description="Polar residues" evidence="1">
    <location>
        <begin position="17"/>
        <end position="39"/>
    </location>
</feature>
<feature type="compositionally biased region" description="Low complexity" evidence="1">
    <location>
        <begin position="262"/>
        <end position="288"/>
    </location>
</feature>
<dbReference type="AlphaFoldDB" id="A0A9P5N4P6"/>
<name>A0A9P5N4P6_9AGAM</name>
<comment type="caution">
    <text evidence="2">The sequence shown here is derived from an EMBL/GenBank/DDBJ whole genome shotgun (WGS) entry which is preliminary data.</text>
</comment>
<dbReference type="EMBL" id="WHVB01000002">
    <property type="protein sequence ID" value="KAF8486374.1"/>
    <property type="molecule type" value="Genomic_DNA"/>
</dbReference>
<reference evidence="2" key="1">
    <citation type="submission" date="2019-10" db="EMBL/GenBank/DDBJ databases">
        <authorList>
            <consortium name="DOE Joint Genome Institute"/>
            <person name="Kuo A."/>
            <person name="Miyauchi S."/>
            <person name="Kiss E."/>
            <person name="Drula E."/>
            <person name="Kohler A."/>
            <person name="Sanchez-Garcia M."/>
            <person name="Andreopoulos B."/>
            <person name="Barry K.W."/>
            <person name="Bonito G."/>
            <person name="Buee M."/>
            <person name="Carver A."/>
            <person name="Chen C."/>
            <person name="Cichocki N."/>
            <person name="Clum A."/>
            <person name="Culley D."/>
            <person name="Crous P.W."/>
            <person name="Fauchery L."/>
            <person name="Girlanda M."/>
            <person name="Hayes R."/>
            <person name="Keri Z."/>
            <person name="LaButti K."/>
            <person name="Lipzen A."/>
            <person name="Lombard V."/>
            <person name="Magnuson J."/>
            <person name="Maillard F."/>
            <person name="Morin E."/>
            <person name="Murat C."/>
            <person name="Nolan M."/>
            <person name="Ohm R."/>
            <person name="Pangilinan J."/>
            <person name="Pereira M."/>
            <person name="Perotto S."/>
            <person name="Peter M."/>
            <person name="Riley R."/>
            <person name="Sitrit Y."/>
            <person name="Stielow B."/>
            <person name="Szollosi G."/>
            <person name="Zifcakova L."/>
            <person name="Stursova M."/>
            <person name="Spatafora J.W."/>
            <person name="Tedersoo L."/>
            <person name="Vaario L.-M."/>
            <person name="Yamada A."/>
            <person name="Yan M."/>
            <person name="Wang P."/>
            <person name="Xu J."/>
            <person name="Bruns T."/>
            <person name="Baldrian P."/>
            <person name="Vilgalys R."/>
            <person name="Henrissat B."/>
            <person name="Grigoriev I.V."/>
            <person name="Hibbett D."/>
            <person name="Nagy L.G."/>
            <person name="Martin F.M."/>
        </authorList>
    </citation>
    <scope>NUCLEOTIDE SEQUENCE</scope>
    <source>
        <strain evidence="2">Prilba</strain>
    </source>
</reference>
<feature type="region of interest" description="Disordered" evidence="1">
    <location>
        <begin position="1"/>
        <end position="85"/>
    </location>
</feature>
<feature type="compositionally biased region" description="Acidic residues" evidence="1">
    <location>
        <begin position="135"/>
        <end position="153"/>
    </location>
</feature>
<feature type="compositionally biased region" description="Low complexity" evidence="1">
    <location>
        <begin position="40"/>
        <end position="71"/>
    </location>
</feature>
<feature type="compositionally biased region" description="Basic and acidic residues" evidence="1">
    <location>
        <begin position="637"/>
        <end position="648"/>
    </location>
</feature>
<reference evidence="2" key="2">
    <citation type="journal article" date="2020" name="Nat. Commun.">
        <title>Large-scale genome sequencing of mycorrhizal fungi provides insights into the early evolution of symbiotic traits.</title>
        <authorList>
            <person name="Miyauchi S."/>
            <person name="Kiss E."/>
            <person name="Kuo A."/>
            <person name="Drula E."/>
            <person name="Kohler A."/>
            <person name="Sanchez-Garcia M."/>
            <person name="Morin E."/>
            <person name="Andreopoulos B."/>
            <person name="Barry K.W."/>
            <person name="Bonito G."/>
            <person name="Buee M."/>
            <person name="Carver A."/>
            <person name="Chen C."/>
            <person name="Cichocki N."/>
            <person name="Clum A."/>
            <person name="Culley D."/>
            <person name="Crous P.W."/>
            <person name="Fauchery L."/>
            <person name="Girlanda M."/>
            <person name="Hayes R.D."/>
            <person name="Keri Z."/>
            <person name="LaButti K."/>
            <person name="Lipzen A."/>
            <person name="Lombard V."/>
            <person name="Magnuson J."/>
            <person name="Maillard F."/>
            <person name="Murat C."/>
            <person name="Nolan M."/>
            <person name="Ohm R.A."/>
            <person name="Pangilinan J."/>
            <person name="Pereira M.F."/>
            <person name="Perotto S."/>
            <person name="Peter M."/>
            <person name="Pfister S."/>
            <person name="Riley R."/>
            <person name="Sitrit Y."/>
            <person name="Stielow J.B."/>
            <person name="Szollosi G."/>
            <person name="Zifcakova L."/>
            <person name="Stursova M."/>
            <person name="Spatafora J.W."/>
            <person name="Tedersoo L."/>
            <person name="Vaario L.M."/>
            <person name="Yamada A."/>
            <person name="Yan M."/>
            <person name="Wang P."/>
            <person name="Xu J."/>
            <person name="Bruns T."/>
            <person name="Baldrian P."/>
            <person name="Vilgalys R."/>
            <person name="Dunand C."/>
            <person name="Henrissat B."/>
            <person name="Grigoriev I.V."/>
            <person name="Hibbett D."/>
            <person name="Nagy L.G."/>
            <person name="Martin F.M."/>
        </authorList>
    </citation>
    <scope>NUCLEOTIDE SEQUENCE</scope>
    <source>
        <strain evidence="2">Prilba</strain>
    </source>
</reference>
<evidence type="ECO:0000313" key="2">
    <source>
        <dbReference type="EMBL" id="KAF8486374.1"/>
    </source>
</evidence>
<organism evidence="2 3">
    <name type="scientific">Russula ochroleuca</name>
    <dbReference type="NCBI Taxonomy" id="152965"/>
    <lineage>
        <taxon>Eukaryota</taxon>
        <taxon>Fungi</taxon>
        <taxon>Dikarya</taxon>
        <taxon>Basidiomycota</taxon>
        <taxon>Agaricomycotina</taxon>
        <taxon>Agaricomycetes</taxon>
        <taxon>Russulales</taxon>
        <taxon>Russulaceae</taxon>
        <taxon>Russula</taxon>
    </lineage>
</organism>
<feature type="region of interest" description="Disordered" evidence="1">
    <location>
        <begin position="426"/>
        <end position="464"/>
    </location>
</feature>
<protein>
    <submittedName>
        <fullName evidence="2">Uncharacterized protein</fullName>
    </submittedName>
</protein>
<feature type="region of interest" description="Disordered" evidence="1">
    <location>
        <begin position="255"/>
        <end position="296"/>
    </location>
</feature>
<feature type="region of interest" description="Disordered" evidence="1">
    <location>
        <begin position="621"/>
        <end position="663"/>
    </location>
</feature>
<sequence>MDFPRSPHFAAAPLPPSVQNSNSSAPGRDISSNLTSGTDPQAQSQSQPPQSPRPLSHSQHTPTTPAPTFRAPAHRHAHHLHSIPPREKSTRTLIIDQLLWVHARTRLAQARAELAMTDRTGGPRAPNYAHRERPEEWDETEEVPSEGEQDDVDDHALRARSRGSDYVDGGDEEEGLGMSARQDLPFARRLRQRAESLENVVTSMLEQPPRDIPLPEDEPFTPNHVLPNGVRLRLALATIINYMFARPAPVHRHSHFQGAVPAASSSASGSDSDASSPRRPTQASLPSSTPSPAPLPRLLPQSLVPLLSVSSIGTTQLVAVLRWRLGAATHFHSDPPHRQQPFAIDPPSPRVHDMFTASGTHPSTASPTSLPRCPRHLNYSCEICIVPGRGAYINIRPRGETHTDSSALVAQGGGISGFAEGAGIGSGLARSRTGGTLLRRPETVSSRPPPQDDETYPSLSDDPEVRAQGAGNTILAGLIPRFVRLSALVALELGREVSAEEIGPSSGSGSGPDNNRDRVAGAGVALVPTVQWYSLLASLLTHAVLEGYLTAEWRGLAPLQVLLGLGLGDAAIPHDANDEDSAVPRSPAVMVEDKYVEFEPDGMPDLSDAVDVLFPGRRANASVGGRRTGNASDGGGEEERGENSDRVGGRMNDNAARRGGGEAEYAREMGQRLARFLDVPAGTRDLATHLEALTRRYPVEPVERAALRFCEALTQWRGKPELETYKEYSPMPSHRVSVPLPTMTAPAPQGVLEGGGIANAAVRRAIGRYFVIPPGMTTATAASAPDDVLESDEDARAGGRVVTGRKRAHSAMSGEATASNGSTSGGDRWRERRGYI</sequence>
<keyword evidence="3" id="KW-1185">Reference proteome</keyword>
<feature type="region of interest" description="Disordered" evidence="1">
    <location>
        <begin position="114"/>
        <end position="177"/>
    </location>
</feature>